<evidence type="ECO:0000313" key="5">
    <source>
        <dbReference type="EMBL" id="MBK9295471.1"/>
    </source>
</evidence>
<protein>
    <submittedName>
        <fullName evidence="5">ABC transporter ATP-binding protein</fullName>
    </submittedName>
</protein>
<keyword evidence="2" id="KW-0547">Nucleotide-binding</keyword>
<name>A0A936N9B2_9ACTN</name>
<reference evidence="5 6" key="1">
    <citation type="submission" date="2020-10" db="EMBL/GenBank/DDBJ databases">
        <title>Connecting structure to function with the recovery of over 1000 high-quality activated sludge metagenome-assembled genomes encoding full-length rRNA genes using long-read sequencing.</title>
        <authorList>
            <person name="Singleton C.M."/>
            <person name="Petriglieri F."/>
            <person name="Kristensen J.M."/>
            <person name="Kirkegaard R.H."/>
            <person name="Michaelsen T.Y."/>
            <person name="Andersen M.H."/>
            <person name="Karst S.M."/>
            <person name="Dueholm M.S."/>
            <person name="Nielsen P.H."/>
            <person name="Albertsen M."/>
        </authorList>
    </citation>
    <scope>NUCLEOTIDE SEQUENCE [LARGE SCALE GENOMIC DNA]</scope>
    <source>
        <strain evidence="5">Lyne_18-Q3-R50-59_MAXAC.006</strain>
    </source>
</reference>
<dbReference type="AlphaFoldDB" id="A0A936N9B2"/>
<dbReference type="InterPro" id="IPR013611">
    <property type="entry name" value="Transp-assoc_OB_typ2"/>
</dbReference>
<keyword evidence="3 5" id="KW-0067">ATP-binding</keyword>
<dbReference type="CDD" id="cd03301">
    <property type="entry name" value="ABC_MalK_N"/>
    <property type="match status" value="1"/>
</dbReference>
<dbReference type="SUPFAM" id="SSF50331">
    <property type="entry name" value="MOP-like"/>
    <property type="match status" value="1"/>
</dbReference>
<dbReference type="InterPro" id="IPR015855">
    <property type="entry name" value="ABC_transpr_MalK-like"/>
</dbReference>
<sequence>MAGISFHEVTKRFGDVVAVDDLTLDIEDRELLVLLGPSGCGKSTALRMIAGLDEPTSGTVSIGEEVVNGVDPGDRDIAMVFQSYALYPHMTVFKNIEAPLLSRHVSVDGGTPRRLDAAERRSRVVETAATLDLGDYLDRKPAALSGGQRQRVALARAIVRRPRVFLMDEPLSNLDAKLRTQTRLELVELWRRLETTFVYVTHDQVEAMTMASRIAILVEGRLQQVGRPQEVYQRPANLFVARFIGSPPMNTLDATVGQVGEGYVARVGDVALPLPPDVPVSADQRIVVGVRPEHLRIDADGPLDAVVRNVEMLGHEQHVICEVANQLLIVRASSDVPIVEVGTSMRLRPDPGQLHIFEAESGGRLA</sequence>
<dbReference type="InterPro" id="IPR003439">
    <property type="entry name" value="ABC_transporter-like_ATP-bd"/>
</dbReference>
<evidence type="ECO:0000313" key="6">
    <source>
        <dbReference type="Proteomes" id="UP000727993"/>
    </source>
</evidence>
<dbReference type="InterPro" id="IPR003593">
    <property type="entry name" value="AAA+_ATPase"/>
</dbReference>
<dbReference type="InterPro" id="IPR047641">
    <property type="entry name" value="ABC_transpr_MalK/UgpC-like"/>
</dbReference>
<dbReference type="GO" id="GO:0140359">
    <property type="term" value="F:ABC-type transporter activity"/>
    <property type="evidence" value="ECO:0007669"/>
    <property type="project" value="InterPro"/>
</dbReference>
<keyword evidence="1" id="KW-0813">Transport</keyword>
<evidence type="ECO:0000256" key="2">
    <source>
        <dbReference type="ARBA" id="ARBA00022741"/>
    </source>
</evidence>
<dbReference type="GO" id="GO:0016887">
    <property type="term" value="F:ATP hydrolysis activity"/>
    <property type="evidence" value="ECO:0007669"/>
    <property type="project" value="InterPro"/>
</dbReference>
<evidence type="ECO:0000256" key="3">
    <source>
        <dbReference type="ARBA" id="ARBA00022840"/>
    </source>
</evidence>
<dbReference type="Gene3D" id="3.40.50.300">
    <property type="entry name" value="P-loop containing nucleotide triphosphate hydrolases"/>
    <property type="match status" value="1"/>
</dbReference>
<dbReference type="SMART" id="SM00382">
    <property type="entry name" value="AAA"/>
    <property type="match status" value="1"/>
</dbReference>
<dbReference type="PROSITE" id="PS50893">
    <property type="entry name" value="ABC_TRANSPORTER_2"/>
    <property type="match status" value="1"/>
</dbReference>
<dbReference type="GO" id="GO:0008643">
    <property type="term" value="P:carbohydrate transport"/>
    <property type="evidence" value="ECO:0007669"/>
    <property type="project" value="InterPro"/>
</dbReference>
<dbReference type="EMBL" id="JADJZA010000001">
    <property type="protein sequence ID" value="MBK9295471.1"/>
    <property type="molecule type" value="Genomic_DNA"/>
</dbReference>
<evidence type="ECO:0000259" key="4">
    <source>
        <dbReference type="PROSITE" id="PS50893"/>
    </source>
</evidence>
<feature type="domain" description="ABC transporter" evidence="4">
    <location>
        <begin position="4"/>
        <end position="244"/>
    </location>
</feature>
<dbReference type="Proteomes" id="UP000727993">
    <property type="component" value="Unassembled WGS sequence"/>
</dbReference>
<gene>
    <name evidence="5" type="ORF">IPN02_01065</name>
</gene>
<dbReference type="Pfam" id="PF00005">
    <property type="entry name" value="ABC_tran"/>
    <property type="match status" value="1"/>
</dbReference>
<dbReference type="InterPro" id="IPR012340">
    <property type="entry name" value="NA-bd_OB-fold"/>
</dbReference>
<dbReference type="Gene3D" id="2.40.50.100">
    <property type="match status" value="1"/>
</dbReference>
<dbReference type="GO" id="GO:0005524">
    <property type="term" value="F:ATP binding"/>
    <property type="evidence" value="ECO:0007669"/>
    <property type="project" value="UniProtKB-KW"/>
</dbReference>
<evidence type="ECO:0000256" key="1">
    <source>
        <dbReference type="ARBA" id="ARBA00022448"/>
    </source>
</evidence>
<dbReference type="InterPro" id="IPR027417">
    <property type="entry name" value="P-loop_NTPase"/>
</dbReference>
<dbReference type="Gene3D" id="2.40.50.140">
    <property type="entry name" value="Nucleic acid-binding proteins"/>
    <property type="match status" value="1"/>
</dbReference>
<dbReference type="PANTHER" id="PTHR43875:SF1">
    <property type="entry name" value="OSMOPROTECTIVE COMPOUNDS UPTAKE ATP-BINDING PROTEIN GGTA"/>
    <property type="match status" value="1"/>
</dbReference>
<dbReference type="PROSITE" id="PS00211">
    <property type="entry name" value="ABC_TRANSPORTER_1"/>
    <property type="match status" value="1"/>
</dbReference>
<accession>A0A936N9B2</accession>
<dbReference type="InterPro" id="IPR008995">
    <property type="entry name" value="Mo/tungstate-bd_C_term_dom"/>
</dbReference>
<proteinExistence type="predicted"/>
<dbReference type="FunFam" id="3.40.50.300:FF:000042">
    <property type="entry name" value="Maltose/maltodextrin ABC transporter, ATP-binding protein"/>
    <property type="match status" value="1"/>
</dbReference>
<organism evidence="5 6">
    <name type="scientific">Candidatus Neomicrothrix subdominans</name>
    <dbReference type="NCBI Taxonomy" id="2954438"/>
    <lineage>
        <taxon>Bacteria</taxon>
        <taxon>Bacillati</taxon>
        <taxon>Actinomycetota</taxon>
        <taxon>Acidimicrobiia</taxon>
        <taxon>Acidimicrobiales</taxon>
        <taxon>Microthrixaceae</taxon>
        <taxon>Candidatus Neomicrothrix</taxon>
    </lineage>
</organism>
<dbReference type="Pfam" id="PF08402">
    <property type="entry name" value="TOBE_2"/>
    <property type="match status" value="1"/>
</dbReference>
<comment type="caution">
    <text evidence="5">The sequence shown here is derived from an EMBL/GenBank/DDBJ whole genome shotgun (WGS) entry which is preliminary data.</text>
</comment>
<dbReference type="InterPro" id="IPR017871">
    <property type="entry name" value="ABC_transporter-like_CS"/>
</dbReference>
<dbReference type="SUPFAM" id="SSF52540">
    <property type="entry name" value="P-loop containing nucleoside triphosphate hydrolases"/>
    <property type="match status" value="1"/>
</dbReference>
<dbReference type="PANTHER" id="PTHR43875">
    <property type="entry name" value="MALTODEXTRIN IMPORT ATP-BINDING PROTEIN MSMX"/>
    <property type="match status" value="1"/>
</dbReference>
<dbReference type="GO" id="GO:0055052">
    <property type="term" value="C:ATP-binding cassette (ABC) transporter complex, substrate-binding subunit-containing"/>
    <property type="evidence" value="ECO:0007669"/>
    <property type="project" value="TreeGrafter"/>
</dbReference>